<comment type="caution">
    <text evidence="8">The sequence shown here is derived from an EMBL/GenBank/DDBJ whole genome shotgun (WGS) entry which is preliminary data.</text>
</comment>
<feature type="transmembrane region" description="Helical" evidence="6">
    <location>
        <begin position="90"/>
        <end position="111"/>
    </location>
</feature>
<keyword evidence="9" id="KW-1185">Reference proteome</keyword>
<comment type="subcellular location">
    <subcellularLocation>
        <location evidence="1">Membrane</location>
        <topology evidence="1">Multi-pass membrane protein</topology>
    </subcellularLocation>
</comment>
<feature type="transmembrane region" description="Helical" evidence="6">
    <location>
        <begin position="123"/>
        <end position="142"/>
    </location>
</feature>
<dbReference type="InterPro" id="IPR013130">
    <property type="entry name" value="Fe3_Rdtase_TM_dom"/>
</dbReference>
<evidence type="ECO:0000256" key="6">
    <source>
        <dbReference type="SAM" id="Phobius"/>
    </source>
</evidence>
<proteinExistence type="predicted"/>
<organism evidence="8 9">
    <name type="scientific">Arsenicicoccus bolidensis</name>
    <dbReference type="NCBI Taxonomy" id="229480"/>
    <lineage>
        <taxon>Bacteria</taxon>
        <taxon>Bacillati</taxon>
        <taxon>Actinomycetota</taxon>
        <taxon>Actinomycetes</taxon>
        <taxon>Micrococcales</taxon>
        <taxon>Intrasporangiaceae</taxon>
        <taxon>Arsenicicoccus</taxon>
    </lineage>
</organism>
<dbReference type="EMBL" id="JAKRCV010000002">
    <property type="protein sequence ID" value="MCG7320487.1"/>
    <property type="molecule type" value="Genomic_DNA"/>
</dbReference>
<dbReference type="Proteomes" id="UP001521931">
    <property type="component" value="Unassembled WGS sequence"/>
</dbReference>
<feature type="region of interest" description="Disordered" evidence="5">
    <location>
        <begin position="206"/>
        <end position="229"/>
    </location>
</feature>
<accession>A0ABS9PZE4</accession>
<evidence type="ECO:0000256" key="4">
    <source>
        <dbReference type="ARBA" id="ARBA00023136"/>
    </source>
</evidence>
<feature type="domain" description="Ferric oxidoreductase" evidence="7">
    <location>
        <begin position="12"/>
        <end position="134"/>
    </location>
</feature>
<sequence length="229" mass="24463">MNDALWALGRGTGVSTLVLLTVSMVLGILTSGGFRHRELPRFALTEIHRRASLAATGFLVLHVLSLWLDSEAQLNAVDLLVPFLNAANPLWWGLGTLAVDLLLVVVVSSLVRKHLSYAVWRGLHWLAYAMWPLAVLHSVGGGTDSATWWLRLTAIVCCAAVGGALGYRLVGRAPSSGAVRRTAPRLVEIPEPRTPDGRLVCAKADPATHNPAPGTLTSAVTSTPQENLS</sequence>
<evidence type="ECO:0000256" key="3">
    <source>
        <dbReference type="ARBA" id="ARBA00022989"/>
    </source>
</evidence>
<feature type="transmembrane region" description="Helical" evidence="6">
    <location>
        <begin position="148"/>
        <end position="170"/>
    </location>
</feature>
<dbReference type="Pfam" id="PF01794">
    <property type="entry name" value="Ferric_reduct"/>
    <property type="match status" value="1"/>
</dbReference>
<feature type="transmembrane region" description="Helical" evidence="6">
    <location>
        <begin position="51"/>
        <end position="70"/>
    </location>
</feature>
<dbReference type="RefSeq" id="WP_239261497.1">
    <property type="nucleotide sequence ID" value="NZ_JAKRCV010000002.1"/>
</dbReference>
<evidence type="ECO:0000256" key="2">
    <source>
        <dbReference type="ARBA" id="ARBA00022692"/>
    </source>
</evidence>
<name>A0ABS9PZE4_9MICO</name>
<keyword evidence="2 6" id="KW-0812">Transmembrane</keyword>
<feature type="transmembrane region" description="Helical" evidence="6">
    <location>
        <begin position="12"/>
        <end position="30"/>
    </location>
</feature>
<evidence type="ECO:0000313" key="9">
    <source>
        <dbReference type="Proteomes" id="UP001521931"/>
    </source>
</evidence>
<protein>
    <submittedName>
        <fullName evidence="8">Ferric reductase-like transmembrane domain-containing protein</fullName>
    </submittedName>
</protein>
<feature type="compositionally biased region" description="Polar residues" evidence="5">
    <location>
        <begin position="215"/>
        <end position="229"/>
    </location>
</feature>
<keyword evidence="4 6" id="KW-0472">Membrane</keyword>
<keyword evidence="3 6" id="KW-1133">Transmembrane helix</keyword>
<evidence type="ECO:0000256" key="5">
    <source>
        <dbReference type="SAM" id="MobiDB-lite"/>
    </source>
</evidence>
<gene>
    <name evidence="8" type="ORF">MHL29_01065</name>
</gene>
<evidence type="ECO:0000259" key="7">
    <source>
        <dbReference type="Pfam" id="PF01794"/>
    </source>
</evidence>
<evidence type="ECO:0000313" key="8">
    <source>
        <dbReference type="EMBL" id="MCG7320487.1"/>
    </source>
</evidence>
<evidence type="ECO:0000256" key="1">
    <source>
        <dbReference type="ARBA" id="ARBA00004141"/>
    </source>
</evidence>
<reference evidence="8 9" key="1">
    <citation type="submission" date="2022-02" db="EMBL/GenBank/DDBJ databases">
        <title>Uncovering new skin microbiome diversity through culturing and metagenomics.</title>
        <authorList>
            <person name="Conlan S."/>
            <person name="Deming C."/>
            <person name="Nisc Comparative Sequencing Program N."/>
            <person name="Segre J.A."/>
        </authorList>
    </citation>
    <scope>NUCLEOTIDE SEQUENCE [LARGE SCALE GENOMIC DNA]</scope>
    <source>
        <strain evidence="8 9">ACRQZ</strain>
    </source>
</reference>